<dbReference type="Proteomes" id="UP000319296">
    <property type="component" value="Unassembled WGS sequence"/>
</dbReference>
<evidence type="ECO:0000313" key="1">
    <source>
        <dbReference type="EMBL" id="RZD17658.1"/>
    </source>
</evidence>
<evidence type="ECO:0008006" key="3">
    <source>
        <dbReference type="Google" id="ProtNLM"/>
    </source>
</evidence>
<dbReference type="EMBL" id="SGBB01000027">
    <property type="protein sequence ID" value="RZD17658.1"/>
    <property type="molecule type" value="Genomic_DNA"/>
</dbReference>
<sequence length="126" mass="14167">MTLLVLILNISACSKNLSSKKSVSPSKQIQTKKYNFLVSTKREIAGKRIIKNYGTYCQTFKYSGSFKYLLINKKIDKIIKPEAEKVGANAYLNMIMTSSYYASQSSKMSAYNVHVCGELVKLKKSS</sequence>
<protein>
    <recommendedName>
        <fullName evidence="3">DUF4156 domain-containing protein</fullName>
    </recommendedName>
</protein>
<name>A0A519BK61_9DELT</name>
<proteinExistence type="predicted"/>
<comment type="caution">
    <text evidence="1">The sequence shown here is derived from an EMBL/GenBank/DDBJ whole genome shotgun (WGS) entry which is preliminary data.</text>
</comment>
<organism evidence="1 2">
    <name type="scientific">Candidatus Acididesulfobacter diazotrophicus</name>
    <dbReference type="NCBI Taxonomy" id="2597226"/>
    <lineage>
        <taxon>Bacteria</taxon>
        <taxon>Deltaproteobacteria</taxon>
        <taxon>Candidatus Acidulodesulfobacterales</taxon>
        <taxon>Candidatus Acididesulfobacter</taxon>
    </lineage>
</organism>
<dbReference type="AlphaFoldDB" id="A0A519BK61"/>
<gene>
    <name evidence="1" type="ORF">EVG15_10070</name>
</gene>
<reference evidence="1 2" key="1">
    <citation type="journal article" date="2019" name="ISME J.">
        <title>Insights into ecological role of a new deltaproteobacterial order Candidatus Acidulodesulfobacterales by metagenomics and metatranscriptomics.</title>
        <authorList>
            <person name="Tan S."/>
            <person name="Liu J."/>
            <person name="Fang Y."/>
            <person name="Hedlund B.P."/>
            <person name="Lian Z.H."/>
            <person name="Huang L.Y."/>
            <person name="Li J.T."/>
            <person name="Huang L.N."/>
            <person name="Li W.J."/>
            <person name="Jiang H.C."/>
            <person name="Dong H.L."/>
            <person name="Shu W.S."/>
        </authorList>
    </citation>
    <scope>NUCLEOTIDE SEQUENCE [LARGE SCALE GENOMIC DNA]</scope>
    <source>
        <strain evidence="1">AP1</strain>
    </source>
</reference>
<evidence type="ECO:0000313" key="2">
    <source>
        <dbReference type="Proteomes" id="UP000319296"/>
    </source>
</evidence>
<accession>A0A519BK61</accession>